<dbReference type="EMBL" id="CAJNOW010017168">
    <property type="protein sequence ID" value="CAF1655014.1"/>
    <property type="molecule type" value="Genomic_DNA"/>
</dbReference>
<dbReference type="EMBL" id="CAJNRF010013413">
    <property type="protein sequence ID" value="CAF2148420.1"/>
    <property type="molecule type" value="Genomic_DNA"/>
</dbReference>
<dbReference type="Proteomes" id="UP000663887">
    <property type="component" value="Unassembled WGS sequence"/>
</dbReference>
<comment type="caution">
    <text evidence="8">The sequence shown here is derived from an EMBL/GenBank/DDBJ whole genome shotgun (WGS) entry which is preliminary data.</text>
</comment>
<dbReference type="EMBL" id="CAJNRE010022102">
    <property type="protein sequence ID" value="CAF2268742.1"/>
    <property type="molecule type" value="Genomic_DNA"/>
</dbReference>
<gene>
    <name evidence="9" type="ORF">BYL167_LOCUS406</name>
    <name evidence="3" type="ORF">CJN711_LOCUS34481</name>
    <name evidence="12" type="ORF">GIL414_LOCUS5933</name>
    <name evidence="4" type="ORF">KQP761_LOCUS30755</name>
    <name evidence="7" type="ORF">MBJ925_LOCUS39356</name>
    <name evidence="8" type="ORF">OVN521_LOCUS1090</name>
    <name evidence="10" type="ORF">SMN809_LOCUS510</name>
    <name evidence="11" type="ORF">UXM345_LOCUS9221</name>
    <name evidence="6" type="ORF">WKI299_LOCUS29789</name>
    <name evidence="5" type="ORF">XDN619_LOCUS11254</name>
</gene>
<dbReference type="EMBL" id="CAJOBI010000055">
    <property type="protein sequence ID" value="CAF3788661.1"/>
    <property type="molecule type" value="Genomic_DNA"/>
</dbReference>
<dbReference type="Proteomes" id="UP000663855">
    <property type="component" value="Unassembled WGS sequence"/>
</dbReference>
<evidence type="ECO:0000313" key="5">
    <source>
        <dbReference type="EMBL" id="CAF2064604.1"/>
    </source>
</evidence>
<dbReference type="EMBL" id="CAJOBF010000833">
    <property type="protein sequence ID" value="CAF3876288.1"/>
    <property type="molecule type" value="Genomic_DNA"/>
</dbReference>
<dbReference type="EMBL" id="CAJNRG010004250">
    <property type="protein sequence ID" value="CAF2064604.1"/>
    <property type="molecule type" value="Genomic_DNA"/>
</dbReference>
<comment type="similarity">
    <text evidence="1">Belongs to the insulin family.</text>
</comment>
<dbReference type="EMBL" id="CAJOBH010000039">
    <property type="protein sequence ID" value="CAF3752472.1"/>
    <property type="molecule type" value="Genomic_DNA"/>
</dbReference>
<dbReference type="Gene3D" id="1.10.100.10">
    <property type="entry name" value="Insulin-like"/>
    <property type="match status" value="1"/>
</dbReference>
<evidence type="ECO:0000313" key="4">
    <source>
        <dbReference type="EMBL" id="CAF1655014.1"/>
    </source>
</evidence>
<evidence type="ECO:0000313" key="7">
    <source>
        <dbReference type="EMBL" id="CAF2268742.1"/>
    </source>
</evidence>
<dbReference type="Proteomes" id="UP000663856">
    <property type="component" value="Unassembled WGS sequence"/>
</dbReference>
<evidence type="ECO:0000313" key="10">
    <source>
        <dbReference type="EMBL" id="CAF3788661.1"/>
    </source>
</evidence>
<feature type="chain" id="PRO_5036415171" description="Insulin-like domain-containing protein" evidence="2">
    <location>
        <begin position="21"/>
        <end position="122"/>
    </location>
</feature>
<dbReference type="Proteomes" id="UP000663842">
    <property type="component" value="Unassembled WGS sequence"/>
</dbReference>
<evidence type="ECO:0000256" key="1">
    <source>
        <dbReference type="ARBA" id="ARBA00009034"/>
    </source>
</evidence>
<dbReference type="Proteomes" id="UP000663824">
    <property type="component" value="Unassembled WGS sequence"/>
</dbReference>
<evidence type="ECO:0000313" key="13">
    <source>
        <dbReference type="Proteomes" id="UP000663866"/>
    </source>
</evidence>
<dbReference type="SUPFAM" id="SSF56994">
    <property type="entry name" value="Insulin-like"/>
    <property type="match status" value="1"/>
</dbReference>
<evidence type="ECO:0000313" key="9">
    <source>
        <dbReference type="EMBL" id="CAF3752472.1"/>
    </source>
</evidence>
<dbReference type="EMBL" id="CAJNOV010016725">
    <property type="protein sequence ID" value="CAF1595079.1"/>
    <property type="molecule type" value="Genomic_DNA"/>
</dbReference>
<dbReference type="Proteomes" id="UP000663866">
    <property type="component" value="Unassembled WGS sequence"/>
</dbReference>
<dbReference type="EMBL" id="CAJOBG010000068">
    <property type="protein sequence ID" value="CAF3750298.1"/>
    <property type="molecule type" value="Genomic_DNA"/>
</dbReference>
<sequence length="122" mass="13938">MFINTIIFIVLTLLTQSAWSKFDVPSSKPNCSVQHNGQKLSEGDNIDVHGKFYKVEDCELHRAYHACGTHVLFIINIVCQALEKHKINASKQRFSRFVKQKLLTEACCQSLCTISEMTRYCP</sequence>
<evidence type="ECO:0000313" key="12">
    <source>
        <dbReference type="EMBL" id="CAF3888745.1"/>
    </source>
</evidence>
<dbReference type="InterPro" id="IPR036438">
    <property type="entry name" value="Insulin-like_sf"/>
</dbReference>
<evidence type="ECO:0008006" key="14">
    <source>
        <dbReference type="Google" id="ProtNLM"/>
    </source>
</evidence>
<accession>A0A818Y8K2</accession>
<evidence type="ECO:0000313" key="6">
    <source>
        <dbReference type="EMBL" id="CAF2148420.1"/>
    </source>
</evidence>
<dbReference type="OrthoDB" id="9970428at2759"/>
<dbReference type="AlphaFoldDB" id="A0A818Y8K2"/>
<keyword evidence="13" id="KW-1185">Reference proteome</keyword>
<dbReference type="Proteomes" id="UP000681720">
    <property type="component" value="Unassembled WGS sequence"/>
</dbReference>
<evidence type="ECO:0000313" key="11">
    <source>
        <dbReference type="EMBL" id="CAF3876288.1"/>
    </source>
</evidence>
<feature type="signal peptide" evidence="2">
    <location>
        <begin position="1"/>
        <end position="20"/>
    </location>
</feature>
<name>A0A818Y8K2_9BILA</name>
<organism evidence="8 13">
    <name type="scientific">Rotaria magnacalcarata</name>
    <dbReference type="NCBI Taxonomy" id="392030"/>
    <lineage>
        <taxon>Eukaryota</taxon>
        <taxon>Metazoa</taxon>
        <taxon>Spiralia</taxon>
        <taxon>Gnathifera</taxon>
        <taxon>Rotifera</taxon>
        <taxon>Eurotatoria</taxon>
        <taxon>Bdelloidea</taxon>
        <taxon>Philodinida</taxon>
        <taxon>Philodinidae</taxon>
        <taxon>Rotaria</taxon>
    </lineage>
</organism>
<dbReference type="PROSITE" id="PS00262">
    <property type="entry name" value="INSULIN"/>
    <property type="match status" value="1"/>
</dbReference>
<dbReference type="InterPro" id="IPR022353">
    <property type="entry name" value="Insulin_CS"/>
</dbReference>
<dbReference type="EMBL" id="CAJOBJ010001630">
    <property type="protein sequence ID" value="CAF3888745.1"/>
    <property type="molecule type" value="Genomic_DNA"/>
</dbReference>
<evidence type="ECO:0000313" key="8">
    <source>
        <dbReference type="EMBL" id="CAF3750298.1"/>
    </source>
</evidence>
<dbReference type="Proteomes" id="UP000663834">
    <property type="component" value="Unassembled WGS sequence"/>
</dbReference>
<dbReference type="Proteomes" id="UP000681967">
    <property type="component" value="Unassembled WGS sequence"/>
</dbReference>
<reference evidence="8" key="1">
    <citation type="submission" date="2021-02" db="EMBL/GenBank/DDBJ databases">
        <authorList>
            <person name="Nowell W R."/>
        </authorList>
    </citation>
    <scope>NUCLEOTIDE SEQUENCE</scope>
</reference>
<proteinExistence type="inferred from homology"/>
<evidence type="ECO:0000313" key="3">
    <source>
        <dbReference type="EMBL" id="CAF1595079.1"/>
    </source>
</evidence>
<dbReference type="Proteomes" id="UP000676336">
    <property type="component" value="Unassembled WGS sequence"/>
</dbReference>
<evidence type="ECO:0000256" key="2">
    <source>
        <dbReference type="SAM" id="SignalP"/>
    </source>
</evidence>
<keyword evidence="2" id="KW-0732">Signal</keyword>
<protein>
    <recommendedName>
        <fullName evidence="14">Insulin-like domain-containing protein</fullName>
    </recommendedName>
</protein>